<sequence>MSKETVFGKTCITAVKLIADEKTDPEKAWKRAIQVYTHSPKTQIKSCPKNAFVDLCASGYIKGIKKQNDIILSENGKISIEAINILETNNWKIRSKSKFWSENFNRSHQGQLDVILALKENNLLVD</sequence>
<dbReference type="HOGENOM" id="CLU_130801_1_0_12"/>
<dbReference type="RefSeq" id="WP_013700737.1">
    <property type="nucleotide sequence ID" value="NC_015385.1"/>
</dbReference>
<proteinExistence type="predicted"/>
<dbReference type="EMBL" id="CP002631">
    <property type="protein sequence ID" value="AEB13430.1"/>
    <property type="molecule type" value="Genomic_DNA"/>
</dbReference>
<gene>
    <name evidence="1" type="ordered locus">Tresu_0480</name>
</gene>
<dbReference type="InterPro" id="IPR053917">
    <property type="entry name" value="DUF6979"/>
</dbReference>
<reference evidence="1 2" key="1">
    <citation type="journal article" date="2011" name="Stand. Genomic Sci.">
        <title>Complete genome sequence of Treponema succinifaciens type strain (6091).</title>
        <authorList>
            <person name="Han C."/>
            <person name="Gronow S."/>
            <person name="Teshima H."/>
            <person name="Lapidus A."/>
            <person name="Nolan M."/>
            <person name="Lucas S."/>
            <person name="Hammon N."/>
            <person name="Deshpande S."/>
            <person name="Cheng J.F."/>
            <person name="Zeytun A."/>
            <person name="Tapia R."/>
            <person name="Goodwin L."/>
            <person name="Pitluck S."/>
            <person name="Liolios K."/>
            <person name="Pagani I."/>
            <person name="Ivanova N."/>
            <person name="Mavromatis K."/>
            <person name="Mikhailova N."/>
            <person name="Huntemann M."/>
            <person name="Pati A."/>
            <person name="Chen A."/>
            <person name="Palaniappan K."/>
            <person name="Land M."/>
            <person name="Hauser L."/>
            <person name="Brambilla E.M."/>
            <person name="Rohde M."/>
            <person name="Goker M."/>
            <person name="Woyke T."/>
            <person name="Bristow J."/>
            <person name="Eisen J.A."/>
            <person name="Markowitz V."/>
            <person name="Hugenholtz P."/>
            <person name="Kyrpides N.C."/>
            <person name="Klenk H.P."/>
            <person name="Detter J.C."/>
        </authorList>
    </citation>
    <scope>NUCLEOTIDE SEQUENCE [LARGE SCALE GENOMIC DNA]</scope>
    <source>
        <strain evidence="2">ATCC 33096 / DSM 2489 / 6091</strain>
    </source>
</reference>
<dbReference type="Proteomes" id="UP000006852">
    <property type="component" value="Chromosome"/>
</dbReference>
<organism evidence="1 2">
    <name type="scientific">Treponema succinifaciens (strain ATCC 33096 / DSM 2489 / 6091)</name>
    <dbReference type="NCBI Taxonomy" id="869209"/>
    <lineage>
        <taxon>Bacteria</taxon>
        <taxon>Pseudomonadati</taxon>
        <taxon>Spirochaetota</taxon>
        <taxon>Spirochaetia</taxon>
        <taxon>Spirochaetales</taxon>
        <taxon>Treponemataceae</taxon>
        <taxon>Treponema</taxon>
    </lineage>
</organism>
<dbReference type="KEGG" id="tsu:Tresu_0480"/>
<reference evidence="2" key="2">
    <citation type="submission" date="2011-04" db="EMBL/GenBank/DDBJ databases">
        <title>The complete genome of chromosome of Treponema succinifaciens DSM 2489.</title>
        <authorList>
            <person name="Lucas S."/>
            <person name="Copeland A."/>
            <person name="Lapidus A."/>
            <person name="Bruce D."/>
            <person name="Goodwin L."/>
            <person name="Pitluck S."/>
            <person name="Peters L."/>
            <person name="Kyrpides N."/>
            <person name="Mavromatis K."/>
            <person name="Ivanova N."/>
            <person name="Ovchinnikova G."/>
            <person name="Teshima H."/>
            <person name="Detter J.C."/>
            <person name="Tapia R."/>
            <person name="Han C."/>
            <person name="Land M."/>
            <person name="Hauser L."/>
            <person name="Markowitz V."/>
            <person name="Cheng J.-F."/>
            <person name="Hugenholtz P."/>
            <person name="Woyke T."/>
            <person name="Wu D."/>
            <person name="Gronow S."/>
            <person name="Wellnitz S."/>
            <person name="Brambilla E."/>
            <person name="Klenk H.-P."/>
            <person name="Eisen J.A."/>
        </authorList>
    </citation>
    <scope>NUCLEOTIDE SEQUENCE [LARGE SCALE GENOMIC DNA]</scope>
    <source>
        <strain evidence="2">ATCC 33096 / DSM 2489 / 6091</strain>
    </source>
</reference>
<accession>F2NXW0</accession>
<dbReference type="Pfam" id="PF22399">
    <property type="entry name" value="DUF6979"/>
    <property type="match status" value="1"/>
</dbReference>
<dbReference type="OrthoDB" id="5586840at2"/>
<keyword evidence="2" id="KW-1185">Reference proteome</keyword>
<name>F2NXW0_TRES6</name>
<dbReference type="GeneID" id="302997692"/>
<dbReference type="AlphaFoldDB" id="F2NXW0"/>
<evidence type="ECO:0000313" key="2">
    <source>
        <dbReference type="Proteomes" id="UP000006852"/>
    </source>
</evidence>
<protein>
    <submittedName>
        <fullName evidence="1">Uncharacterized protein</fullName>
    </submittedName>
</protein>
<evidence type="ECO:0000313" key="1">
    <source>
        <dbReference type="EMBL" id="AEB13430.1"/>
    </source>
</evidence>